<sequence length="184" mass="19887">MDNFHGRFMEVLIASVSGWLLLKLVVLSIVELVLKLEPGPARRIPWEQHVTVGLLVFVIVVAFGQRRLATVEGATAGACPRRSLTLLPIPVSFLLLFLLGIVKLSSSLSVLNCCRSSSVSAPLSSPNTESDPQLFGSVSWHSAEDILKELSEARGARRTELPLLPPTCSGLPLSALTLLLLVLR</sequence>
<dbReference type="AlphaFoldDB" id="A0A182ITM2"/>
<protein>
    <submittedName>
        <fullName evidence="1">Uncharacterized protein</fullName>
    </submittedName>
</protein>
<dbReference type="EnsemblMetazoa" id="AATE005249-RA">
    <property type="protein sequence ID" value="AATE005249-PA.1"/>
    <property type="gene ID" value="AATE005249"/>
</dbReference>
<evidence type="ECO:0000313" key="1">
    <source>
        <dbReference type="EnsemblMetazoa" id="AATE005249-PA.1"/>
    </source>
</evidence>
<organism evidence="1">
    <name type="scientific">Anopheles atroparvus</name>
    <name type="common">European mosquito</name>
    <dbReference type="NCBI Taxonomy" id="41427"/>
    <lineage>
        <taxon>Eukaryota</taxon>
        <taxon>Metazoa</taxon>
        <taxon>Ecdysozoa</taxon>
        <taxon>Arthropoda</taxon>
        <taxon>Hexapoda</taxon>
        <taxon>Insecta</taxon>
        <taxon>Pterygota</taxon>
        <taxon>Neoptera</taxon>
        <taxon>Endopterygota</taxon>
        <taxon>Diptera</taxon>
        <taxon>Nematocera</taxon>
        <taxon>Culicoidea</taxon>
        <taxon>Culicidae</taxon>
        <taxon>Anophelinae</taxon>
        <taxon>Anopheles</taxon>
    </lineage>
</organism>
<accession>A0A182ITM2</accession>
<reference evidence="1" key="1">
    <citation type="submission" date="2022-08" db="UniProtKB">
        <authorList>
            <consortium name="EnsemblMetazoa"/>
        </authorList>
    </citation>
    <scope>IDENTIFICATION</scope>
    <source>
        <strain evidence="1">EBRO</strain>
    </source>
</reference>
<dbReference type="VEuPathDB" id="VectorBase:AATE005249"/>
<proteinExistence type="predicted"/>
<name>A0A182ITM2_ANOAO</name>